<dbReference type="Proteomes" id="UP001153737">
    <property type="component" value="Chromosome 5"/>
</dbReference>
<gene>
    <name evidence="2" type="ORF">PHAECO_LOCUS9418</name>
</gene>
<keyword evidence="3" id="KW-1185">Reference proteome</keyword>
<dbReference type="OrthoDB" id="6780125at2759"/>
<reference evidence="2" key="2">
    <citation type="submission" date="2022-10" db="EMBL/GenBank/DDBJ databases">
        <authorList>
            <consortium name="ENA_rothamsted_submissions"/>
            <consortium name="culmorum"/>
            <person name="King R."/>
        </authorList>
    </citation>
    <scope>NUCLEOTIDE SEQUENCE</scope>
</reference>
<evidence type="ECO:0000313" key="3">
    <source>
        <dbReference type="Proteomes" id="UP001153737"/>
    </source>
</evidence>
<protein>
    <submittedName>
        <fullName evidence="2">Uncharacterized protein</fullName>
    </submittedName>
</protein>
<evidence type="ECO:0000313" key="2">
    <source>
        <dbReference type="EMBL" id="CAH1171199.1"/>
    </source>
</evidence>
<reference evidence="2" key="1">
    <citation type="submission" date="2022-01" db="EMBL/GenBank/DDBJ databases">
        <authorList>
            <person name="King R."/>
        </authorList>
    </citation>
    <scope>NUCLEOTIDE SEQUENCE</scope>
</reference>
<feature type="compositionally biased region" description="Basic and acidic residues" evidence="1">
    <location>
        <begin position="31"/>
        <end position="47"/>
    </location>
</feature>
<dbReference type="EMBL" id="OU896711">
    <property type="protein sequence ID" value="CAH1171199.1"/>
    <property type="molecule type" value="Genomic_DNA"/>
</dbReference>
<name>A0A9P0GWI0_PHACE</name>
<feature type="region of interest" description="Disordered" evidence="1">
    <location>
        <begin position="1"/>
        <end position="47"/>
    </location>
</feature>
<evidence type="ECO:0000256" key="1">
    <source>
        <dbReference type="SAM" id="MobiDB-lite"/>
    </source>
</evidence>
<proteinExistence type="predicted"/>
<organism evidence="2 3">
    <name type="scientific">Phaedon cochleariae</name>
    <name type="common">Mustard beetle</name>
    <dbReference type="NCBI Taxonomy" id="80249"/>
    <lineage>
        <taxon>Eukaryota</taxon>
        <taxon>Metazoa</taxon>
        <taxon>Ecdysozoa</taxon>
        <taxon>Arthropoda</taxon>
        <taxon>Hexapoda</taxon>
        <taxon>Insecta</taxon>
        <taxon>Pterygota</taxon>
        <taxon>Neoptera</taxon>
        <taxon>Endopterygota</taxon>
        <taxon>Coleoptera</taxon>
        <taxon>Polyphaga</taxon>
        <taxon>Cucujiformia</taxon>
        <taxon>Chrysomeloidea</taxon>
        <taxon>Chrysomelidae</taxon>
        <taxon>Chrysomelinae</taxon>
        <taxon>Chrysomelini</taxon>
        <taxon>Phaedon</taxon>
    </lineage>
</organism>
<accession>A0A9P0GWI0</accession>
<sequence>MLTSQEKKETVDDMGEENQNKQTTNKIAASQEKEGTVDMIDEGVKEDPNKRVSKIEISQEEKTISKECITLEKLNKDNEQTIKKSRTSEISETEILKEKEKQVCKKIQYIPLKVSFDNVLKFRSPNLSEINFRNEKREIAPKAMNSQVWRNFQKQKEEGKTQKVESIGLDSSYVCALP</sequence>
<feature type="compositionally biased region" description="Basic and acidic residues" evidence="1">
    <location>
        <begin position="1"/>
        <end position="11"/>
    </location>
</feature>
<dbReference type="AlphaFoldDB" id="A0A9P0GWI0"/>